<dbReference type="PANTHER" id="PTHR40453:SF1">
    <property type="entry name" value="PROTEIN YOEF"/>
    <property type="match status" value="1"/>
</dbReference>
<proteinExistence type="predicted"/>
<dbReference type="GO" id="GO:0006576">
    <property type="term" value="P:biogenic amine metabolic process"/>
    <property type="evidence" value="ECO:0007669"/>
    <property type="project" value="InterPro"/>
</dbReference>
<sequence length="162" mass="17589">MPKRWKCLLAGPPEAGKSTLCAALLEPGSERRVIKTQSPVFHKDLMVDLPGEYITYPQRRTAFLVAAEDVRAILYVQSATAEPAHVPPGLLQTVPNLLIAGIISKIDHPGADIPRAERGLARMGLRGPFFTVSAFRPETLEPLRRWLGENDLVPCAGTGKGA</sequence>
<protein>
    <recommendedName>
        <fullName evidence="3">Ethanolamine utilization protein, EutP</fullName>
    </recommendedName>
</protein>
<gene>
    <name evidence="1" type="ORF">HMPREF0179_01872</name>
</gene>
<dbReference type="EMBL" id="ADCP02000001">
    <property type="protein sequence ID" value="EFV44311.1"/>
    <property type="molecule type" value="Genomic_DNA"/>
</dbReference>
<name>E5Y6Q9_BILW3</name>
<reference evidence="1 2" key="1">
    <citation type="submission" date="2010-10" db="EMBL/GenBank/DDBJ databases">
        <authorList>
            <consortium name="The Broad Institute Genome Sequencing Platform"/>
            <person name="Ward D."/>
            <person name="Earl A."/>
            <person name="Feldgarden M."/>
            <person name="Young S.K."/>
            <person name="Gargeya S."/>
            <person name="Zeng Q."/>
            <person name="Alvarado L."/>
            <person name="Berlin A."/>
            <person name="Bochicchio J."/>
            <person name="Chapman S.B."/>
            <person name="Chen Z."/>
            <person name="Freedman E."/>
            <person name="Gellesch M."/>
            <person name="Goldberg J."/>
            <person name="Griggs A."/>
            <person name="Gujja S."/>
            <person name="Heilman E."/>
            <person name="Heiman D."/>
            <person name="Howarth C."/>
            <person name="Mehta T."/>
            <person name="Neiman D."/>
            <person name="Pearson M."/>
            <person name="Roberts A."/>
            <person name="Saif S."/>
            <person name="Shea T."/>
            <person name="Shenoy N."/>
            <person name="Sisk P."/>
            <person name="Stolte C."/>
            <person name="Sykes S."/>
            <person name="White J."/>
            <person name="Yandava C."/>
            <person name="Allen-Vercoe E."/>
            <person name="Sibley C."/>
            <person name="Ambrose C.E."/>
            <person name="Strauss J."/>
            <person name="Daigneault M."/>
            <person name="Haas B."/>
            <person name="Nusbaum C."/>
            <person name="Birren B."/>
        </authorList>
    </citation>
    <scope>NUCLEOTIDE SEQUENCE [LARGE SCALE GENOMIC DNA]</scope>
    <source>
        <strain evidence="1 2">3_1_6</strain>
    </source>
</reference>
<accession>E5Y6Q9</accession>
<dbReference type="OrthoDB" id="6179at2"/>
<dbReference type="RefSeq" id="WP_005027540.1">
    <property type="nucleotide sequence ID" value="NZ_KE150238.1"/>
</dbReference>
<dbReference type="HOGENOM" id="CLU_113298_2_0_7"/>
<dbReference type="InterPro" id="IPR012381">
    <property type="entry name" value="EutP_PduV"/>
</dbReference>
<dbReference type="AlphaFoldDB" id="E5Y6Q9"/>
<dbReference type="eggNOG" id="COG4917">
    <property type="taxonomic scope" value="Bacteria"/>
</dbReference>
<dbReference type="STRING" id="563192.HMPREF0179_01872"/>
<dbReference type="CDD" id="cd00882">
    <property type="entry name" value="Ras_like_GTPase"/>
    <property type="match status" value="1"/>
</dbReference>
<keyword evidence="2" id="KW-1185">Reference proteome</keyword>
<dbReference type="Gene3D" id="3.40.50.300">
    <property type="entry name" value="P-loop containing nucleotide triphosphate hydrolases"/>
    <property type="match status" value="1"/>
</dbReference>
<dbReference type="InterPro" id="IPR027417">
    <property type="entry name" value="P-loop_NTPase"/>
</dbReference>
<comment type="caution">
    <text evidence="1">The sequence shown here is derived from an EMBL/GenBank/DDBJ whole genome shotgun (WGS) entry which is preliminary data.</text>
</comment>
<evidence type="ECO:0000313" key="1">
    <source>
        <dbReference type="EMBL" id="EFV44311.1"/>
    </source>
</evidence>
<dbReference type="Proteomes" id="UP000006034">
    <property type="component" value="Unassembled WGS sequence"/>
</dbReference>
<reference evidence="1 2" key="2">
    <citation type="submission" date="2013-04" db="EMBL/GenBank/DDBJ databases">
        <title>The Genome Sequence of Bilophila wadsworthia 3_1_6.</title>
        <authorList>
            <consortium name="The Broad Institute Genomics Platform"/>
            <person name="Earl A."/>
            <person name="Ward D."/>
            <person name="Feldgarden M."/>
            <person name="Gevers D."/>
            <person name="Sibley C."/>
            <person name="Strauss J."/>
            <person name="Allen-Vercoe E."/>
            <person name="Walker B."/>
            <person name="Young S."/>
            <person name="Zeng Q."/>
            <person name="Gargeya S."/>
            <person name="Fitzgerald M."/>
            <person name="Haas B."/>
            <person name="Abouelleil A."/>
            <person name="Allen A.W."/>
            <person name="Alvarado L."/>
            <person name="Arachchi H.M."/>
            <person name="Berlin A.M."/>
            <person name="Chapman S.B."/>
            <person name="Gainer-Dewar J."/>
            <person name="Goldberg J."/>
            <person name="Griggs A."/>
            <person name="Gujja S."/>
            <person name="Hansen M."/>
            <person name="Howarth C."/>
            <person name="Imamovic A."/>
            <person name="Ireland A."/>
            <person name="Larimer J."/>
            <person name="McCowan C."/>
            <person name="Murphy C."/>
            <person name="Pearson M."/>
            <person name="Poon T.W."/>
            <person name="Priest M."/>
            <person name="Roberts A."/>
            <person name="Saif S."/>
            <person name="Shea T."/>
            <person name="Sisk P."/>
            <person name="Sykes S."/>
            <person name="Wortman J."/>
            <person name="Nusbaum C."/>
            <person name="Birren B."/>
        </authorList>
    </citation>
    <scope>NUCLEOTIDE SEQUENCE [LARGE SCALE GENOMIC DNA]</scope>
    <source>
        <strain evidence="1 2">3_1_6</strain>
    </source>
</reference>
<dbReference type="Pfam" id="PF10662">
    <property type="entry name" value="PduV-EutP"/>
    <property type="match status" value="1"/>
</dbReference>
<evidence type="ECO:0000313" key="2">
    <source>
        <dbReference type="Proteomes" id="UP000006034"/>
    </source>
</evidence>
<dbReference type="SUPFAM" id="SSF52540">
    <property type="entry name" value="P-loop containing nucleoside triphosphate hydrolases"/>
    <property type="match status" value="1"/>
</dbReference>
<dbReference type="PANTHER" id="PTHR40453">
    <property type="entry name" value="PROTEIN YOEF"/>
    <property type="match status" value="1"/>
</dbReference>
<evidence type="ECO:0008006" key="3">
    <source>
        <dbReference type="Google" id="ProtNLM"/>
    </source>
</evidence>
<dbReference type="GeneID" id="78084141"/>
<dbReference type="GO" id="GO:0005524">
    <property type="term" value="F:ATP binding"/>
    <property type="evidence" value="ECO:0007669"/>
    <property type="project" value="InterPro"/>
</dbReference>
<organism evidence="1 2">
    <name type="scientific">Bilophila wadsworthia (strain 3_1_6)</name>
    <dbReference type="NCBI Taxonomy" id="563192"/>
    <lineage>
        <taxon>Bacteria</taxon>
        <taxon>Pseudomonadati</taxon>
        <taxon>Thermodesulfobacteriota</taxon>
        <taxon>Desulfovibrionia</taxon>
        <taxon>Desulfovibrionales</taxon>
        <taxon>Desulfovibrionaceae</taxon>
        <taxon>Bilophila</taxon>
    </lineage>
</organism>